<sequence length="317" mass="32871">MNPAVRRAAGFVLLAVTLATACTFLGRWQWNRHVTRDAAIATAEANWAAAPVPVAEVVADPTAALPDGDVWRSVTLVGRYATEATVLLRNRPVDGSPAYHVLVPFVPEDPDGQDLGTVLVVDRGWVPTGSDASAAVDVPDPPAGTVTVTVRLRQPEHPSTRSAPAGQVQAVDVAQVLAAGGGDLADLTPYAAFGSLVSEQPAASTALGELPAPSTDPGSHLSYAFQWWVFAAGSLGAFTWMGVRELRDPRPVPGGPAPSRTPAAPASRRRGGRAEDEEDALVDAQLDAGAASTAGSPIEDAGSPLEDDDQASEIRSR</sequence>
<comment type="caution">
    <text evidence="8">The sequence shown here is derived from an EMBL/GenBank/DDBJ whole genome shotgun (WGS) entry which is preliminary data.</text>
</comment>
<evidence type="ECO:0000256" key="4">
    <source>
        <dbReference type="ARBA" id="ARBA00022989"/>
    </source>
</evidence>
<comment type="subcellular location">
    <subcellularLocation>
        <location evidence="6">Cell membrane</location>
        <topology evidence="6">Multi-pass membrane protein</topology>
    </subcellularLocation>
    <subcellularLocation>
        <location evidence="1">Membrane</location>
    </subcellularLocation>
</comment>
<keyword evidence="5" id="KW-0472">Membrane</keyword>
<evidence type="ECO:0000256" key="2">
    <source>
        <dbReference type="ARBA" id="ARBA00007165"/>
    </source>
</evidence>
<keyword evidence="3" id="KW-0812">Transmembrane</keyword>
<evidence type="ECO:0000256" key="5">
    <source>
        <dbReference type="ARBA" id="ARBA00023136"/>
    </source>
</evidence>
<accession>A0A512PH59</accession>
<evidence type="ECO:0000313" key="9">
    <source>
        <dbReference type="Proteomes" id="UP000321798"/>
    </source>
</evidence>
<keyword evidence="9" id="KW-1185">Reference proteome</keyword>
<dbReference type="RefSeq" id="WP_146954323.1">
    <property type="nucleotide sequence ID" value="NZ_BAABBJ010000016.1"/>
</dbReference>
<name>A0A512PH59_9CELL</name>
<dbReference type="OrthoDB" id="9807214at2"/>
<dbReference type="Proteomes" id="UP000321798">
    <property type="component" value="Unassembled WGS sequence"/>
</dbReference>
<dbReference type="GO" id="GO:0005886">
    <property type="term" value="C:plasma membrane"/>
    <property type="evidence" value="ECO:0007669"/>
    <property type="project" value="UniProtKB-SubCell"/>
</dbReference>
<evidence type="ECO:0000313" key="8">
    <source>
        <dbReference type="EMBL" id="GEP70541.1"/>
    </source>
</evidence>
<feature type="region of interest" description="Disordered" evidence="7">
    <location>
        <begin position="249"/>
        <end position="317"/>
    </location>
</feature>
<dbReference type="PROSITE" id="PS51257">
    <property type="entry name" value="PROKAR_LIPOPROTEIN"/>
    <property type="match status" value="1"/>
</dbReference>
<evidence type="ECO:0000256" key="7">
    <source>
        <dbReference type="SAM" id="MobiDB-lite"/>
    </source>
</evidence>
<keyword evidence="4" id="KW-1133">Transmembrane helix</keyword>
<dbReference type="AlphaFoldDB" id="A0A512PH59"/>
<dbReference type="PANTHER" id="PTHR23427">
    <property type="entry name" value="SURFEIT LOCUS PROTEIN"/>
    <property type="match status" value="1"/>
</dbReference>
<proteinExistence type="inferred from homology"/>
<dbReference type="EMBL" id="BKAL01000014">
    <property type="protein sequence ID" value="GEP70541.1"/>
    <property type="molecule type" value="Genomic_DNA"/>
</dbReference>
<gene>
    <name evidence="8" type="ORF">CSO01_32560</name>
</gene>
<evidence type="ECO:0000256" key="6">
    <source>
        <dbReference type="RuleBase" id="RU363076"/>
    </source>
</evidence>
<keyword evidence="6" id="KW-1003">Cell membrane</keyword>
<feature type="compositionally biased region" description="Low complexity" evidence="7">
    <location>
        <begin position="257"/>
        <end position="266"/>
    </location>
</feature>
<dbReference type="PROSITE" id="PS50895">
    <property type="entry name" value="SURF1"/>
    <property type="match status" value="1"/>
</dbReference>
<dbReference type="PANTHER" id="PTHR23427:SF2">
    <property type="entry name" value="SURFEIT LOCUS PROTEIN 1"/>
    <property type="match status" value="1"/>
</dbReference>
<reference evidence="8 9" key="1">
    <citation type="submission" date="2019-07" db="EMBL/GenBank/DDBJ databases">
        <title>Whole genome shotgun sequence of Cellulomonas soli NBRC 109434.</title>
        <authorList>
            <person name="Hosoyama A."/>
            <person name="Uohara A."/>
            <person name="Ohji S."/>
            <person name="Ichikawa N."/>
        </authorList>
    </citation>
    <scope>NUCLEOTIDE SEQUENCE [LARGE SCALE GENOMIC DNA]</scope>
    <source>
        <strain evidence="8 9">NBRC 109434</strain>
    </source>
</reference>
<evidence type="ECO:0000256" key="1">
    <source>
        <dbReference type="ARBA" id="ARBA00004370"/>
    </source>
</evidence>
<protein>
    <recommendedName>
        <fullName evidence="6">SURF1-like protein</fullName>
    </recommendedName>
</protein>
<evidence type="ECO:0000256" key="3">
    <source>
        <dbReference type="ARBA" id="ARBA00022692"/>
    </source>
</evidence>
<dbReference type="InterPro" id="IPR002994">
    <property type="entry name" value="Surf1/Shy1"/>
</dbReference>
<organism evidence="8 9">
    <name type="scientific">Cellulomonas soli</name>
    <dbReference type="NCBI Taxonomy" id="931535"/>
    <lineage>
        <taxon>Bacteria</taxon>
        <taxon>Bacillati</taxon>
        <taxon>Actinomycetota</taxon>
        <taxon>Actinomycetes</taxon>
        <taxon>Micrococcales</taxon>
        <taxon>Cellulomonadaceae</taxon>
        <taxon>Cellulomonas</taxon>
    </lineage>
</organism>
<dbReference type="InterPro" id="IPR045214">
    <property type="entry name" value="Surf1/Surf4"/>
</dbReference>
<dbReference type="CDD" id="cd06662">
    <property type="entry name" value="SURF1"/>
    <property type="match status" value="1"/>
</dbReference>
<dbReference type="Pfam" id="PF02104">
    <property type="entry name" value="SURF1"/>
    <property type="match status" value="1"/>
</dbReference>
<comment type="similarity">
    <text evidence="2 6">Belongs to the SURF1 family.</text>
</comment>